<gene>
    <name evidence="1" type="ORF">GW952_11820</name>
</gene>
<sequence length="70" mass="7575">MAVFSLAARMGEYDPRKIASLPADILLYWQAWFSLSGGEAVHLSAPETSASHPPSLADQQCADVMRILGQ</sequence>
<reference evidence="1 2" key="1">
    <citation type="submission" date="2020-01" db="EMBL/GenBank/DDBJ databases">
        <title>Bactrocera dorsalis gut bacteria genome.</title>
        <authorList>
            <person name="Zhang H."/>
            <person name="Cai Z."/>
        </authorList>
    </citation>
    <scope>NUCLEOTIDE SEQUENCE [LARGE SCALE GENOMIC DNA]</scope>
    <source>
        <strain evidence="1 2">BD177</strain>
    </source>
</reference>
<proteinExistence type="predicted"/>
<accession>A0A6P1V492</accession>
<dbReference type="Proteomes" id="UP000464389">
    <property type="component" value="Chromosome"/>
</dbReference>
<dbReference type="EMBL" id="CP048108">
    <property type="protein sequence ID" value="QHS49533.1"/>
    <property type="molecule type" value="Genomic_DNA"/>
</dbReference>
<evidence type="ECO:0000313" key="1">
    <source>
        <dbReference type="EMBL" id="QHS49533.1"/>
    </source>
</evidence>
<protein>
    <submittedName>
        <fullName evidence="1">Uncharacterized protein</fullName>
    </submittedName>
</protein>
<evidence type="ECO:0000313" key="2">
    <source>
        <dbReference type="Proteomes" id="UP000464389"/>
    </source>
</evidence>
<organism evidence="1 2">
    <name type="scientific">Klebsiella michiganensis</name>
    <dbReference type="NCBI Taxonomy" id="1134687"/>
    <lineage>
        <taxon>Bacteria</taxon>
        <taxon>Pseudomonadati</taxon>
        <taxon>Pseudomonadota</taxon>
        <taxon>Gammaproteobacteria</taxon>
        <taxon>Enterobacterales</taxon>
        <taxon>Enterobacteriaceae</taxon>
        <taxon>Klebsiella/Raoultella group</taxon>
        <taxon>Klebsiella</taxon>
    </lineage>
</organism>
<name>A0A6P1V492_9ENTR</name>
<dbReference type="AlphaFoldDB" id="A0A6P1V492"/>